<reference evidence="2 3" key="1">
    <citation type="journal article" date="2019" name="Sci. Rep.">
        <title>A high-quality genome of Eragrostis curvula grass provides insights into Poaceae evolution and supports new strategies to enhance forage quality.</title>
        <authorList>
            <person name="Carballo J."/>
            <person name="Santos B.A.C.M."/>
            <person name="Zappacosta D."/>
            <person name="Garbus I."/>
            <person name="Selva J.P."/>
            <person name="Gallo C.A."/>
            <person name="Diaz A."/>
            <person name="Albertini E."/>
            <person name="Caccamo M."/>
            <person name="Echenique V."/>
        </authorList>
    </citation>
    <scope>NUCLEOTIDE SEQUENCE [LARGE SCALE GENOMIC DNA]</scope>
    <source>
        <strain evidence="3">cv. Victoria</strain>
        <tissue evidence="2">Leaf</tissue>
    </source>
</reference>
<name>A0A5J9V6H7_9POAL</name>
<feature type="region of interest" description="Disordered" evidence="1">
    <location>
        <begin position="1"/>
        <end position="52"/>
    </location>
</feature>
<sequence length="120" mass="13041">MGSGRSHPQAIAPFPGLPLLPAADPRWGGSGRRATSERLGAGRGRQRRGGGAVRVQEIPKLVLDAAPLGLHGNLTTECFKYFGVEHLCEDSYMAAEFHDLGKRKFQKIYSTQVKVSIIII</sequence>
<protein>
    <submittedName>
        <fullName evidence="2">Uncharacterized protein</fullName>
    </submittedName>
</protein>
<evidence type="ECO:0000313" key="2">
    <source>
        <dbReference type="EMBL" id="TVU31047.1"/>
    </source>
</evidence>
<dbReference type="EMBL" id="RWGY01000011">
    <property type="protein sequence ID" value="TVU31047.1"/>
    <property type="molecule type" value="Genomic_DNA"/>
</dbReference>
<comment type="caution">
    <text evidence="2">The sequence shown here is derived from an EMBL/GenBank/DDBJ whole genome shotgun (WGS) entry which is preliminary data.</text>
</comment>
<keyword evidence="3" id="KW-1185">Reference proteome</keyword>
<dbReference type="Proteomes" id="UP000324897">
    <property type="component" value="Chromosome 1"/>
</dbReference>
<feature type="non-terminal residue" evidence="2">
    <location>
        <position position="1"/>
    </location>
</feature>
<feature type="compositionally biased region" description="Low complexity" evidence="1">
    <location>
        <begin position="12"/>
        <end position="25"/>
    </location>
</feature>
<evidence type="ECO:0000313" key="3">
    <source>
        <dbReference type="Proteomes" id="UP000324897"/>
    </source>
</evidence>
<dbReference type="Gramene" id="TVU31047">
    <property type="protein sequence ID" value="TVU31047"/>
    <property type="gene ID" value="EJB05_22712"/>
</dbReference>
<organism evidence="2 3">
    <name type="scientific">Eragrostis curvula</name>
    <name type="common">weeping love grass</name>
    <dbReference type="NCBI Taxonomy" id="38414"/>
    <lineage>
        <taxon>Eukaryota</taxon>
        <taxon>Viridiplantae</taxon>
        <taxon>Streptophyta</taxon>
        <taxon>Embryophyta</taxon>
        <taxon>Tracheophyta</taxon>
        <taxon>Spermatophyta</taxon>
        <taxon>Magnoliopsida</taxon>
        <taxon>Liliopsida</taxon>
        <taxon>Poales</taxon>
        <taxon>Poaceae</taxon>
        <taxon>PACMAD clade</taxon>
        <taxon>Chloridoideae</taxon>
        <taxon>Eragrostideae</taxon>
        <taxon>Eragrostidinae</taxon>
        <taxon>Eragrostis</taxon>
    </lineage>
</organism>
<accession>A0A5J9V6H7</accession>
<dbReference type="AlphaFoldDB" id="A0A5J9V6H7"/>
<evidence type="ECO:0000256" key="1">
    <source>
        <dbReference type="SAM" id="MobiDB-lite"/>
    </source>
</evidence>
<gene>
    <name evidence="2" type="ORF">EJB05_22712</name>
</gene>
<proteinExistence type="predicted"/>